<gene>
    <name evidence="2" type="ORF">F383_35213</name>
</gene>
<evidence type="ECO:0000313" key="2">
    <source>
        <dbReference type="EMBL" id="KHG07939.1"/>
    </source>
</evidence>
<evidence type="ECO:0000256" key="1">
    <source>
        <dbReference type="SAM" id="MobiDB-lite"/>
    </source>
</evidence>
<accession>A0A0B0N7W3</accession>
<organism evidence="2 3">
    <name type="scientific">Gossypium arboreum</name>
    <name type="common">Tree cotton</name>
    <name type="synonym">Gossypium nanking</name>
    <dbReference type="NCBI Taxonomy" id="29729"/>
    <lineage>
        <taxon>Eukaryota</taxon>
        <taxon>Viridiplantae</taxon>
        <taxon>Streptophyta</taxon>
        <taxon>Embryophyta</taxon>
        <taxon>Tracheophyta</taxon>
        <taxon>Spermatophyta</taxon>
        <taxon>Magnoliopsida</taxon>
        <taxon>eudicotyledons</taxon>
        <taxon>Gunneridae</taxon>
        <taxon>Pentapetalae</taxon>
        <taxon>rosids</taxon>
        <taxon>malvids</taxon>
        <taxon>Malvales</taxon>
        <taxon>Malvaceae</taxon>
        <taxon>Malvoideae</taxon>
        <taxon>Gossypium</taxon>
    </lineage>
</organism>
<evidence type="ECO:0000313" key="3">
    <source>
        <dbReference type="Proteomes" id="UP000032142"/>
    </source>
</evidence>
<keyword evidence="3" id="KW-1185">Reference proteome</keyword>
<comment type="caution">
    <text evidence="2">The sequence shown here is derived from an EMBL/GenBank/DDBJ whole genome shotgun (WGS) entry which is preliminary data.</text>
</comment>
<feature type="compositionally biased region" description="Basic residues" evidence="1">
    <location>
        <begin position="51"/>
        <end position="61"/>
    </location>
</feature>
<protein>
    <submittedName>
        <fullName evidence="2">Ran-binding 9</fullName>
    </submittedName>
</protein>
<sequence>MNTAWISSHRITTRPCPFGKAFQSLLKHLRRHLDMGRRGGSKELLKESRSIHLKSRIHHQD</sequence>
<dbReference type="Proteomes" id="UP000032142">
    <property type="component" value="Unassembled WGS sequence"/>
</dbReference>
<dbReference type="AlphaFoldDB" id="A0A0B0N7W3"/>
<reference evidence="3" key="1">
    <citation type="submission" date="2014-09" db="EMBL/GenBank/DDBJ databases">
        <authorList>
            <person name="Mudge J."/>
            <person name="Ramaraj T."/>
            <person name="Lindquist I.E."/>
            <person name="Bharti A.K."/>
            <person name="Sundararajan A."/>
            <person name="Cameron C.T."/>
            <person name="Woodward J.E."/>
            <person name="May G.D."/>
            <person name="Brubaker C."/>
            <person name="Broadhvest J."/>
            <person name="Wilkins T.A."/>
        </authorList>
    </citation>
    <scope>NUCLEOTIDE SEQUENCE</scope>
    <source>
        <strain evidence="3">cv. AKA8401</strain>
    </source>
</reference>
<feature type="compositionally biased region" description="Basic and acidic residues" evidence="1">
    <location>
        <begin position="40"/>
        <end position="50"/>
    </location>
</feature>
<feature type="region of interest" description="Disordered" evidence="1">
    <location>
        <begin position="40"/>
        <end position="61"/>
    </location>
</feature>
<proteinExistence type="predicted"/>
<dbReference type="EMBL" id="JRRC01485699">
    <property type="protein sequence ID" value="KHG07939.1"/>
    <property type="molecule type" value="Genomic_DNA"/>
</dbReference>
<name>A0A0B0N7W3_GOSAR</name>